<dbReference type="AlphaFoldDB" id="A0A918F7V5"/>
<dbReference type="SUPFAM" id="SSF46785">
    <property type="entry name" value="Winged helix' DNA-binding domain"/>
    <property type="match status" value="1"/>
</dbReference>
<keyword evidence="3" id="KW-0804">Transcription</keyword>
<evidence type="ECO:0000313" key="5">
    <source>
        <dbReference type="EMBL" id="GGR13643.1"/>
    </source>
</evidence>
<dbReference type="InterPro" id="IPR036390">
    <property type="entry name" value="WH_DNA-bd_sf"/>
</dbReference>
<dbReference type="GO" id="GO:0003677">
    <property type="term" value="F:DNA binding"/>
    <property type="evidence" value="ECO:0007669"/>
    <property type="project" value="UniProtKB-KW"/>
</dbReference>
<accession>A0A918F7V5</accession>
<dbReference type="Proteomes" id="UP000610303">
    <property type="component" value="Unassembled WGS sequence"/>
</dbReference>
<evidence type="ECO:0000256" key="2">
    <source>
        <dbReference type="ARBA" id="ARBA00023125"/>
    </source>
</evidence>
<evidence type="ECO:0000256" key="1">
    <source>
        <dbReference type="ARBA" id="ARBA00023015"/>
    </source>
</evidence>
<proteinExistence type="predicted"/>
<keyword evidence="2" id="KW-0238">DNA-binding</keyword>
<dbReference type="InterPro" id="IPR036388">
    <property type="entry name" value="WH-like_DNA-bd_sf"/>
</dbReference>
<evidence type="ECO:0000256" key="3">
    <source>
        <dbReference type="ARBA" id="ARBA00023163"/>
    </source>
</evidence>
<dbReference type="InterPro" id="IPR002577">
    <property type="entry name" value="HTH_HxlR"/>
</dbReference>
<reference evidence="5" key="2">
    <citation type="submission" date="2020-09" db="EMBL/GenBank/DDBJ databases">
        <authorList>
            <person name="Sun Q."/>
            <person name="Ohkuma M."/>
        </authorList>
    </citation>
    <scope>NUCLEOTIDE SEQUENCE</scope>
    <source>
        <strain evidence="5">JCM 3346</strain>
    </source>
</reference>
<comment type="caution">
    <text evidence="5">The sequence shown here is derived from an EMBL/GenBank/DDBJ whole genome shotgun (WGS) entry which is preliminary data.</text>
</comment>
<dbReference type="Gene3D" id="1.10.10.10">
    <property type="entry name" value="Winged helix-like DNA-binding domain superfamily/Winged helix DNA-binding domain"/>
    <property type="match status" value="1"/>
</dbReference>
<dbReference type="PANTHER" id="PTHR33204:SF37">
    <property type="entry name" value="HTH-TYPE TRANSCRIPTIONAL REGULATOR YODB"/>
    <property type="match status" value="1"/>
</dbReference>
<feature type="domain" description="HTH hxlR-type" evidence="4">
    <location>
        <begin position="57"/>
        <end position="155"/>
    </location>
</feature>
<keyword evidence="6" id="KW-1185">Reference proteome</keyword>
<keyword evidence="1" id="KW-0805">Transcription regulation</keyword>
<protein>
    <recommendedName>
        <fullName evidence="4">HTH hxlR-type domain-containing protein</fullName>
    </recommendedName>
</protein>
<dbReference type="EMBL" id="BMRJ01000001">
    <property type="protein sequence ID" value="GGR13643.1"/>
    <property type="molecule type" value="Genomic_DNA"/>
</dbReference>
<evidence type="ECO:0000259" key="4">
    <source>
        <dbReference type="PROSITE" id="PS51118"/>
    </source>
</evidence>
<dbReference type="PROSITE" id="PS51118">
    <property type="entry name" value="HTH_HXLR"/>
    <property type="match status" value="1"/>
</dbReference>
<sequence>MRRERAAADAAVMPSRPPAVRCQLFWDAFEVKGWGILESTAAILGCMLPFGIGPHSCPTRVVLDHVMSRWGVLVLLALSEGTLRWGELRREVDGISEKMLASTLRTLEADGIVVRTSYPEVPPRVEYSLSPLGEELMQRMLPLVGWVAEHAEGIVEQQA</sequence>
<dbReference type="PANTHER" id="PTHR33204">
    <property type="entry name" value="TRANSCRIPTIONAL REGULATOR, MARR FAMILY"/>
    <property type="match status" value="1"/>
</dbReference>
<evidence type="ECO:0000313" key="6">
    <source>
        <dbReference type="Proteomes" id="UP000610303"/>
    </source>
</evidence>
<organism evidence="5 6">
    <name type="scientific">Agromyces mediolanus</name>
    <name type="common">Corynebacterium mediolanum</name>
    <dbReference type="NCBI Taxonomy" id="41986"/>
    <lineage>
        <taxon>Bacteria</taxon>
        <taxon>Bacillati</taxon>
        <taxon>Actinomycetota</taxon>
        <taxon>Actinomycetes</taxon>
        <taxon>Micrococcales</taxon>
        <taxon>Microbacteriaceae</taxon>
        <taxon>Agromyces</taxon>
    </lineage>
</organism>
<reference evidence="5" key="1">
    <citation type="journal article" date="2014" name="Int. J. Syst. Evol. Microbiol.">
        <title>Complete genome sequence of Corynebacterium casei LMG S-19264T (=DSM 44701T), isolated from a smear-ripened cheese.</title>
        <authorList>
            <consortium name="US DOE Joint Genome Institute (JGI-PGF)"/>
            <person name="Walter F."/>
            <person name="Albersmeier A."/>
            <person name="Kalinowski J."/>
            <person name="Ruckert C."/>
        </authorList>
    </citation>
    <scope>NUCLEOTIDE SEQUENCE</scope>
    <source>
        <strain evidence="5">JCM 3346</strain>
    </source>
</reference>
<name>A0A918F7V5_AGRME</name>
<gene>
    <name evidence="5" type="ORF">GCM10010196_02750</name>
</gene>
<dbReference type="Pfam" id="PF01638">
    <property type="entry name" value="HxlR"/>
    <property type="match status" value="1"/>
</dbReference>